<gene>
    <name evidence="3" type="ORF">GCM10011532_08410</name>
</gene>
<keyword evidence="4" id="KW-1185">Reference proteome</keyword>
<accession>A0ABQ1WDF6</accession>
<name>A0ABQ1WDF6_9FLAO</name>
<evidence type="ECO:0000313" key="3">
    <source>
        <dbReference type="EMBL" id="GGG27296.1"/>
    </source>
</evidence>
<dbReference type="EMBL" id="BMIX01000001">
    <property type="protein sequence ID" value="GGG27296.1"/>
    <property type="molecule type" value="Genomic_DNA"/>
</dbReference>
<keyword evidence="1" id="KW-0472">Membrane</keyword>
<organism evidence="3 4">
    <name type="scientific">Christiangramia forsetii</name>
    <dbReference type="NCBI Taxonomy" id="411153"/>
    <lineage>
        <taxon>Bacteria</taxon>
        <taxon>Pseudomonadati</taxon>
        <taxon>Bacteroidota</taxon>
        <taxon>Flavobacteriia</taxon>
        <taxon>Flavobacteriales</taxon>
        <taxon>Flavobacteriaceae</taxon>
        <taxon>Christiangramia</taxon>
    </lineage>
</organism>
<protein>
    <recommendedName>
        <fullName evidence="2">N-acetyltransferase domain-containing protein</fullName>
    </recommendedName>
</protein>
<evidence type="ECO:0000313" key="4">
    <source>
        <dbReference type="Proteomes" id="UP000605733"/>
    </source>
</evidence>
<proteinExistence type="predicted"/>
<dbReference type="Proteomes" id="UP000605733">
    <property type="component" value="Unassembled WGS sequence"/>
</dbReference>
<dbReference type="Pfam" id="PF13527">
    <property type="entry name" value="Acetyltransf_9"/>
    <property type="match status" value="1"/>
</dbReference>
<keyword evidence="1" id="KW-0812">Transmembrane</keyword>
<dbReference type="SUPFAM" id="SSF55729">
    <property type="entry name" value="Acyl-CoA N-acyltransferases (Nat)"/>
    <property type="match status" value="1"/>
</dbReference>
<reference evidence="4" key="1">
    <citation type="journal article" date="2019" name="Int. J. Syst. Evol. Microbiol.">
        <title>The Global Catalogue of Microorganisms (GCM) 10K type strain sequencing project: providing services to taxonomists for standard genome sequencing and annotation.</title>
        <authorList>
            <consortium name="The Broad Institute Genomics Platform"/>
            <consortium name="The Broad Institute Genome Sequencing Center for Infectious Disease"/>
            <person name="Wu L."/>
            <person name="Ma J."/>
        </authorList>
    </citation>
    <scope>NUCLEOTIDE SEQUENCE [LARGE SCALE GENOMIC DNA]</scope>
    <source>
        <strain evidence="4">CGMCC 1.15422</strain>
    </source>
</reference>
<feature type="transmembrane region" description="Helical" evidence="1">
    <location>
        <begin position="235"/>
        <end position="258"/>
    </location>
</feature>
<dbReference type="Gene3D" id="3.40.630.30">
    <property type="match status" value="1"/>
</dbReference>
<dbReference type="RefSeq" id="WP_011709873.1">
    <property type="nucleotide sequence ID" value="NZ_BMIX01000001.1"/>
</dbReference>
<dbReference type="InterPro" id="IPR000182">
    <property type="entry name" value="GNAT_dom"/>
</dbReference>
<evidence type="ECO:0000256" key="1">
    <source>
        <dbReference type="SAM" id="Phobius"/>
    </source>
</evidence>
<sequence>MNLSPINYSNNVPEIVALLRTSLSDNHTTENFIWKHYNNPFGKSYGLLAWDKQKIVGARMFMFWEFRQANIILRAIRPVDTITHPEYRGKGIFKKLTLQGLEDCKGEYDFVFNTPNTNSFPGYIKMGWNKYDRYLFFKIALTINLKRKGSIKLLGQKEFELQNIDLSSPYFRTNFSSNYLRWRYLDEVYKVAKFEKDSIQLLLFYKLEKVKGVKALIIQDILGDYQMHKSAVTSLAAYINVYIVFYLNTPLLNLNFYISKRRQNSIVVIKGDKEKIPASLSFSAGDLEGRL</sequence>
<comment type="caution">
    <text evidence="3">The sequence shown here is derived from an EMBL/GenBank/DDBJ whole genome shotgun (WGS) entry which is preliminary data.</text>
</comment>
<dbReference type="PROSITE" id="PS51186">
    <property type="entry name" value="GNAT"/>
    <property type="match status" value="1"/>
</dbReference>
<evidence type="ECO:0000259" key="2">
    <source>
        <dbReference type="PROSITE" id="PS51186"/>
    </source>
</evidence>
<keyword evidence="1" id="KW-1133">Transmembrane helix</keyword>
<dbReference type="InterPro" id="IPR016181">
    <property type="entry name" value="Acyl_CoA_acyltransferase"/>
</dbReference>
<dbReference type="CDD" id="cd04301">
    <property type="entry name" value="NAT_SF"/>
    <property type="match status" value="1"/>
</dbReference>
<feature type="domain" description="N-acetyltransferase" evidence="2">
    <location>
        <begin position="1"/>
        <end position="146"/>
    </location>
</feature>